<dbReference type="EMBL" id="BDJL01000038">
    <property type="protein sequence ID" value="GAV25365.1"/>
    <property type="molecule type" value="Genomic_DNA"/>
</dbReference>
<feature type="transmembrane region" description="Helical" evidence="5">
    <location>
        <begin position="301"/>
        <end position="319"/>
    </location>
</feature>
<protein>
    <submittedName>
        <fullName evidence="6">Hydrogenase</fullName>
    </submittedName>
</protein>
<keyword evidence="7" id="KW-1185">Reference proteome</keyword>
<comment type="subcellular location">
    <subcellularLocation>
        <location evidence="1">Membrane</location>
        <topology evidence="1">Multi-pass membrane protein</topology>
    </subcellularLocation>
</comment>
<evidence type="ECO:0000256" key="4">
    <source>
        <dbReference type="ARBA" id="ARBA00023136"/>
    </source>
</evidence>
<dbReference type="Pfam" id="PF00146">
    <property type="entry name" value="NADHdh"/>
    <property type="match status" value="1"/>
</dbReference>
<dbReference type="InterPro" id="IPR001694">
    <property type="entry name" value="NADH_UbQ_OxRdtase_su1/FPO"/>
</dbReference>
<feature type="transmembrane region" description="Helical" evidence="5">
    <location>
        <begin position="105"/>
        <end position="126"/>
    </location>
</feature>
<dbReference type="InterPro" id="IPR018086">
    <property type="entry name" value="NADH_UbQ_OxRdtase_su1_CS"/>
</dbReference>
<dbReference type="STRING" id="661089.ciss_12980"/>
<dbReference type="InterPro" id="IPR052561">
    <property type="entry name" value="ComplexI_Subunit1"/>
</dbReference>
<dbReference type="PANTHER" id="PTHR43359:SF1">
    <property type="entry name" value="FORMATE HYDROGENLYASE SUBUNIT 4-RELATED"/>
    <property type="match status" value="1"/>
</dbReference>
<dbReference type="PANTHER" id="PTHR43359">
    <property type="entry name" value="FORMATE HYDROGENLYASE SUBUNIT 4"/>
    <property type="match status" value="1"/>
</dbReference>
<evidence type="ECO:0000313" key="7">
    <source>
        <dbReference type="Proteomes" id="UP000187338"/>
    </source>
</evidence>
<dbReference type="GO" id="GO:0005886">
    <property type="term" value="C:plasma membrane"/>
    <property type="evidence" value="ECO:0007669"/>
    <property type="project" value="TreeGrafter"/>
</dbReference>
<feature type="transmembrane region" description="Helical" evidence="5">
    <location>
        <begin position="232"/>
        <end position="256"/>
    </location>
</feature>
<keyword evidence="2 5" id="KW-0812">Transmembrane</keyword>
<dbReference type="Proteomes" id="UP000187338">
    <property type="component" value="Unassembled WGS sequence"/>
</dbReference>
<keyword evidence="3 5" id="KW-1133">Transmembrane helix</keyword>
<feature type="transmembrane region" description="Helical" evidence="5">
    <location>
        <begin position="147"/>
        <end position="170"/>
    </location>
</feature>
<dbReference type="AlphaFoldDB" id="A0A1L8D2E6"/>
<dbReference type="RefSeq" id="WP_075865524.1">
    <property type="nucleotide sequence ID" value="NZ_BDJL01000038.1"/>
</dbReference>
<name>A0A1L8D2E6_9THEO</name>
<gene>
    <name evidence="6" type="ORF">ciss_12980</name>
</gene>
<feature type="transmembrane region" description="Helical" evidence="5">
    <location>
        <begin position="77"/>
        <end position="99"/>
    </location>
</feature>
<organism evidence="6 7">
    <name type="scientific">Carboxydothermus islandicus</name>
    <dbReference type="NCBI Taxonomy" id="661089"/>
    <lineage>
        <taxon>Bacteria</taxon>
        <taxon>Bacillati</taxon>
        <taxon>Bacillota</taxon>
        <taxon>Clostridia</taxon>
        <taxon>Thermoanaerobacterales</taxon>
        <taxon>Thermoanaerobacteraceae</taxon>
        <taxon>Carboxydothermus</taxon>
    </lineage>
</organism>
<comment type="caution">
    <text evidence="6">The sequence shown here is derived from an EMBL/GenBank/DDBJ whole genome shotgun (WGS) entry which is preliminary data.</text>
</comment>
<proteinExistence type="predicted"/>
<evidence type="ECO:0000256" key="2">
    <source>
        <dbReference type="ARBA" id="ARBA00022692"/>
    </source>
</evidence>
<feature type="transmembrane region" description="Helical" evidence="5">
    <location>
        <begin position="190"/>
        <end position="211"/>
    </location>
</feature>
<sequence length="321" mass="35025">MTDIGHLIFNLLIFPGGLFAIVLGLLLMGIDRKIVARFQRRVGPPLYQPFIDLVKLTRKEIIVPETAHLQAFRLAPLLGFAGMIVAVILIPIAGVYQGLEFSGDLLVLLYLLSLPAIALMIGGSASSSPFGAVGFSREMVMMMSYELPLLLVLLTVALKVGLKTGGIATFSLSKIVGFQLENGALLFDYTMLPALVAFLIFIPGTMGVVPFDIPEAETEIVEGPILEYSGSWLALFKLTNALKMVVVLGLAVALFFPTPLGENTMLNLLWYFLKYLILLVISITIVRTSTGRIRIDQAFKFYLKYPTALALISLVLTLVKG</sequence>
<evidence type="ECO:0000256" key="1">
    <source>
        <dbReference type="ARBA" id="ARBA00004141"/>
    </source>
</evidence>
<evidence type="ECO:0000256" key="3">
    <source>
        <dbReference type="ARBA" id="ARBA00022989"/>
    </source>
</evidence>
<reference evidence="7" key="1">
    <citation type="submission" date="2016-12" db="EMBL/GenBank/DDBJ databases">
        <title>Draft Genome Sequences od Carboxydothermus pertinax and islandicus, Hydrogenogenic Carboxydotrophic Bacteria.</title>
        <authorList>
            <person name="Fukuyama Y."/>
            <person name="Ohmae K."/>
            <person name="Yoneda Y."/>
            <person name="Yoshida T."/>
            <person name="Sako Y."/>
        </authorList>
    </citation>
    <scope>NUCLEOTIDE SEQUENCE [LARGE SCALE GENOMIC DNA]</scope>
    <source>
        <strain evidence="7">SET</strain>
    </source>
</reference>
<keyword evidence="4 5" id="KW-0472">Membrane</keyword>
<evidence type="ECO:0000313" key="6">
    <source>
        <dbReference type="EMBL" id="GAV25365.1"/>
    </source>
</evidence>
<feature type="transmembrane region" description="Helical" evidence="5">
    <location>
        <begin position="6"/>
        <end position="30"/>
    </location>
</feature>
<dbReference type="PROSITE" id="PS00668">
    <property type="entry name" value="COMPLEX1_ND1_2"/>
    <property type="match status" value="1"/>
</dbReference>
<dbReference type="OrthoDB" id="9778499at2"/>
<feature type="transmembrane region" description="Helical" evidence="5">
    <location>
        <begin position="268"/>
        <end position="289"/>
    </location>
</feature>
<accession>A0A1L8D2E6</accession>
<evidence type="ECO:0000256" key="5">
    <source>
        <dbReference type="SAM" id="Phobius"/>
    </source>
</evidence>